<evidence type="ECO:0000259" key="8">
    <source>
        <dbReference type="PROSITE" id="PS50975"/>
    </source>
</evidence>
<accession>A0A2A2F566</accession>
<dbReference type="GO" id="GO:0005524">
    <property type="term" value="F:ATP binding"/>
    <property type="evidence" value="ECO:0007669"/>
    <property type="project" value="UniProtKB-UniRule"/>
</dbReference>
<gene>
    <name evidence="6 9" type="primary">rsmI</name>
    <name evidence="9" type="ORF">CK501_12185</name>
</gene>
<keyword evidence="2 6" id="KW-0698">rRNA processing</keyword>
<dbReference type="Pfam" id="PF00590">
    <property type="entry name" value="TP_methylase"/>
    <property type="match status" value="1"/>
</dbReference>
<dbReference type="NCBIfam" id="TIGR00096">
    <property type="entry name" value="16S rRNA (cytidine(1402)-2'-O)-methyltransferase"/>
    <property type="match status" value="1"/>
</dbReference>
<dbReference type="Pfam" id="PF23016">
    <property type="entry name" value="RsmI_C"/>
    <property type="match status" value="1"/>
</dbReference>
<keyword evidence="1 6" id="KW-0963">Cytoplasm</keyword>
<keyword evidence="7" id="KW-0067">ATP-binding</keyword>
<dbReference type="Proteomes" id="UP000218896">
    <property type="component" value="Unassembled WGS sequence"/>
</dbReference>
<evidence type="ECO:0000313" key="9">
    <source>
        <dbReference type="EMBL" id="PAU79950.1"/>
    </source>
</evidence>
<dbReference type="PIRSF" id="PIRSF005917">
    <property type="entry name" value="MTase_YraL"/>
    <property type="match status" value="1"/>
</dbReference>
<keyword evidence="5 6" id="KW-0949">S-adenosyl-L-methionine</keyword>
<dbReference type="PANTHER" id="PTHR46111:SF1">
    <property type="entry name" value="RIBOSOMAL RNA SMALL SUBUNIT METHYLTRANSFERASE I"/>
    <property type="match status" value="1"/>
</dbReference>
<name>A0A2A2F566_9GAMM</name>
<dbReference type="HAMAP" id="MF_01877">
    <property type="entry name" value="16SrRNA_methyltr_I"/>
    <property type="match status" value="1"/>
</dbReference>
<proteinExistence type="inferred from homology"/>
<reference evidence="9 10" key="1">
    <citation type="submission" date="2017-08" db="EMBL/GenBank/DDBJ databases">
        <title>Halovibrio sewagensis sp. nov., isolated from wastewater of high salinity.</title>
        <authorList>
            <person name="Dong X."/>
            <person name="Zhang G."/>
        </authorList>
    </citation>
    <scope>NUCLEOTIDE SEQUENCE [LARGE SCALE GENOMIC DNA]</scope>
    <source>
        <strain evidence="9 10">YL5-2</strain>
    </source>
</reference>
<dbReference type="FunFam" id="3.40.1010.10:FF:000007">
    <property type="entry name" value="Ribosomal RNA small subunit methyltransferase I"/>
    <property type="match status" value="1"/>
</dbReference>
<dbReference type="GO" id="GO:0005737">
    <property type="term" value="C:cytoplasm"/>
    <property type="evidence" value="ECO:0007669"/>
    <property type="project" value="UniProtKB-SubCell"/>
</dbReference>
<keyword evidence="7" id="KW-0547">Nucleotide-binding</keyword>
<dbReference type="InterPro" id="IPR053910">
    <property type="entry name" value="RsmI_HTH"/>
</dbReference>
<dbReference type="EC" id="2.1.1.198" evidence="6"/>
<dbReference type="InterPro" id="IPR011761">
    <property type="entry name" value="ATP-grasp"/>
</dbReference>
<organism evidence="9 10">
    <name type="scientific">Halovibrio salipaludis</name>
    <dbReference type="NCBI Taxonomy" id="2032626"/>
    <lineage>
        <taxon>Bacteria</taxon>
        <taxon>Pseudomonadati</taxon>
        <taxon>Pseudomonadota</taxon>
        <taxon>Gammaproteobacteria</taxon>
        <taxon>Oceanospirillales</taxon>
        <taxon>Halomonadaceae</taxon>
        <taxon>Halovibrio</taxon>
    </lineage>
</organism>
<evidence type="ECO:0000256" key="6">
    <source>
        <dbReference type="HAMAP-Rule" id="MF_01877"/>
    </source>
</evidence>
<comment type="subcellular location">
    <subcellularLocation>
        <location evidence="6">Cytoplasm</location>
    </subcellularLocation>
</comment>
<sequence length="284" mass="30418">MAETLQKGTLYVVATPIGNLGDISTRAAWVLAGVDRVLAEDTRQTRRLLEHLDLHKTLTPLHEHNEDRQLATVLDWLRGGEMLALVSDAGTPLISDPGFALVRAAREQGLPLVTIPGASAVTAALAVAGLPTDRFVFEGFLPPKAGARRRALEALGRETRTMVFYESPRRVAGALADMAGAFGDARVAVVARELTKAHEQSVQGTLVELADQVADGRIPLKGEFVLMVSGAEAEAGGLDVEVDHLLTQLMTRLSVSDAARMAARITGQGRSGLYQRALAMQNRE</sequence>
<dbReference type="AlphaFoldDB" id="A0A2A2F566"/>
<evidence type="ECO:0000256" key="5">
    <source>
        <dbReference type="ARBA" id="ARBA00022691"/>
    </source>
</evidence>
<feature type="domain" description="ATP-grasp" evidence="8">
    <location>
        <begin position="46"/>
        <end position="279"/>
    </location>
</feature>
<dbReference type="InterPro" id="IPR018063">
    <property type="entry name" value="SAM_MeTrfase_RsmI_CS"/>
</dbReference>
<dbReference type="GO" id="GO:0070677">
    <property type="term" value="F:rRNA (cytosine-2'-O-)-methyltransferase activity"/>
    <property type="evidence" value="ECO:0007669"/>
    <property type="project" value="UniProtKB-UniRule"/>
</dbReference>
<dbReference type="InterPro" id="IPR035996">
    <property type="entry name" value="4pyrrol_Methylase_sf"/>
</dbReference>
<dbReference type="InterPro" id="IPR014776">
    <property type="entry name" value="4pyrrole_Mease_sub2"/>
</dbReference>
<dbReference type="PANTHER" id="PTHR46111">
    <property type="entry name" value="RIBOSOMAL RNA SMALL SUBUNIT METHYLTRANSFERASE I"/>
    <property type="match status" value="1"/>
</dbReference>
<dbReference type="Gene3D" id="3.40.1010.10">
    <property type="entry name" value="Cobalt-precorrin-4 Transmethylase, Domain 1"/>
    <property type="match status" value="1"/>
</dbReference>
<comment type="function">
    <text evidence="6">Catalyzes the 2'-O-methylation of the ribose of cytidine 1402 (C1402) in 16S rRNA.</text>
</comment>
<comment type="catalytic activity">
    <reaction evidence="6">
        <text>cytidine(1402) in 16S rRNA + S-adenosyl-L-methionine = 2'-O-methylcytidine(1402) in 16S rRNA + S-adenosyl-L-homocysteine + H(+)</text>
        <dbReference type="Rhea" id="RHEA:42924"/>
        <dbReference type="Rhea" id="RHEA-COMP:10285"/>
        <dbReference type="Rhea" id="RHEA-COMP:10286"/>
        <dbReference type="ChEBI" id="CHEBI:15378"/>
        <dbReference type="ChEBI" id="CHEBI:57856"/>
        <dbReference type="ChEBI" id="CHEBI:59789"/>
        <dbReference type="ChEBI" id="CHEBI:74495"/>
        <dbReference type="ChEBI" id="CHEBI:82748"/>
        <dbReference type="EC" id="2.1.1.198"/>
    </reaction>
</comment>
<keyword evidence="4 6" id="KW-0808">Transferase</keyword>
<dbReference type="PROSITE" id="PS50975">
    <property type="entry name" value="ATP_GRASP"/>
    <property type="match status" value="1"/>
</dbReference>
<dbReference type="RefSeq" id="WP_095618018.1">
    <property type="nucleotide sequence ID" value="NZ_NSKD01000005.1"/>
</dbReference>
<dbReference type="InterPro" id="IPR000878">
    <property type="entry name" value="4pyrrol_Mease"/>
</dbReference>
<dbReference type="PROSITE" id="PS01296">
    <property type="entry name" value="RSMI"/>
    <property type="match status" value="1"/>
</dbReference>
<dbReference type="OrthoDB" id="9809084at2"/>
<keyword evidence="10" id="KW-1185">Reference proteome</keyword>
<protein>
    <recommendedName>
        <fullName evidence="6">Ribosomal RNA small subunit methyltransferase I</fullName>
        <ecNumber evidence="6">2.1.1.198</ecNumber>
    </recommendedName>
    <alternativeName>
        <fullName evidence="6">16S rRNA 2'-O-ribose C1402 methyltransferase</fullName>
    </alternativeName>
    <alternativeName>
        <fullName evidence="6">rRNA (cytidine-2'-O-)-methyltransferase RsmI</fullName>
    </alternativeName>
</protein>
<dbReference type="EMBL" id="NSKD01000005">
    <property type="protein sequence ID" value="PAU79950.1"/>
    <property type="molecule type" value="Genomic_DNA"/>
</dbReference>
<evidence type="ECO:0000256" key="4">
    <source>
        <dbReference type="ARBA" id="ARBA00022679"/>
    </source>
</evidence>
<dbReference type="Gene3D" id="3.30.950.10">
    <property type="entry name" value="Methyltransferase, Cobalt-precorrin-4 Transmethylase, Domain 2"/>
    <property type="match status" value="1"/>
</dbReference>
<evidence type="ECO:0000256" key="1">
    <source>
        <dbReference type="ARBA" id="ARBA00022490"/>
    </source>
</evidence>
<comment type="similarity">
    <text evidence="6">Belongs to the methyltransferase superfamily. RsmI family.</text>
</comment>
<comment type="caution">
    <text evidence="9">The sequence shown here is derived from an EMBL/GenBank/DDBJ whole genome shotgun (WGS) entry which is preliminary data.</text>
</comment>
<dbReference type="SUPFAM" id="SSF53790">
    <property type="entry name" value="Tetrapyrrole methylase"/>
    <property type="match status" value="1"/>
</dbReference>
<keyword evidence="3 6" id="KW-0489">Methyltransferase</keyword>
<evidence type="ECO:0000313" key="10">
    <source>
        <dbReference type="Proteomes" id="UP000218896"/>
    </source>
</evidence>
<evidence type="ECO:0000256" key="2">
    <source>
        <dbReference type="ARBA" id="ARBA00022552"/>
    </source>
</evidence>
<dbReference type="InterPro" id="IPR008189">
    <property type="entry name" value="rRNA_ssu_MeTfrase_I"/>
</dbReference>
<evidence type="ECO:0000256" key="3">
    <source>
        <dbReference type="ARBA" id="ARBA00022603"/>
    </source>
</evidence>
<dbReference type="InterPro" id="IPR014777">
    <property type="entry name" value="4pyrrole_Mease_sub1"/>
</dbReference>
<dbReference type="CDD" id="cd11648">
    <property type="entry name" value="RsmI"/>
    <property type="match status" value="1"/>
</dbReference>
<dbReference type="FunFam" id="3.30.950.10:FF:000002">
    <property type="entry name" value="Ribosomal RNA small subunit methyltransferase I"/>
    <property type="match status" value="1"/>
</dbReference>
<dbReference type="GO" id="GO:0046872">
    <property type="term" value="F:metal ion binding"/>
    <property type="evidence" value="ECO:0007669"/>
    <property type="project" value="InterPro"/>
</dbReference>
<evidence type="ECO:0000256" key="7">
    <source>
        <dbReference type="PROSITE-ProRule" id="PRU00409"/>
    </source>
</evidence>